<evidence type="ECO:0008006" key="4">
    <source>
        <dbReference type="Google" id="ProtNLM"/>
    </source>
</evidence>
<reference evidence="2" key="1">
    <citation type="submission" date="2020-12" db="EMBL/GenBank/DDBJ databases">
        <title>Geomonas sp. Red875, isolated from river sediment.</title>
        <authorList>
            <person name="Xu Z."/>
            <person name="Zhang Z."/>
            <person name="Masuda Y."/>
            <person name="Itoh H."/>
            <person name="Senoo K."/>
        </authorList>
    </citation>
    <scope>NUCLEOTIDE SEQUENCE</scope>
    <source>
        <strain evidence="2">Red875</strain>
    </source>
</reference>
<accession>A0A8J7M0L1</accession>
<dbReference type="Proteomes" id="UP000636888">
    <property type="component" value="Unassembled WGS sequence"/>
</dbReference>
<organism evidence="2 3">
    <name type="scientific">Geomesophilobacter sediminis</name>
    <dbReference type="NCBI Taxonomy" id="2798584"/>
    <lineage>
        <taxon>Bacteria</taxon>
        <taxon>Pseudomonadati</taxon>
        <taxon>Thermodesulfobacteriota</taxon>
        <taxon>Desulfuromonadia</taxon>
        <taxon>Geobacterales</taxon>
        <taxon>Geobacteraceae</taxon>
        <taxon>Geomesophilobacter</taxon>
    </lineage>
</organism>
<keyword evidence="1" id="KW-1133">Transmembrane helix</keyword>
<name>A0A8J7M0L1_9BACT</name>
<keyword evidence="3" id="KW-1185">Reference proteome</keyword>
<dbReference type="RefSeq" id="WP_199384646.1">
    <property type="nucleotide sequence ID" value="NZ_JAEMHM010000010.1"/>
</dbReference>
<evidence type="ECO:0000313" key="3">
    <source>
        <dbReference type="Proteomes" id="UP000636888"/>
    </source>
</evidence>
<dbReference type="EMBL" id="JAEMHM010000010">
    <property type="protein sequence ID" value="MBJ6725757.1"/>
    <property type="molecule type" value="Genomic_DNA"/>
</dbReference>
<sequence length="107" mass="11566">MNRKVKAIVLSAFVLPGLGQLVLGRKVKGGIMILLDNIFILGALFVALRAMGKLMLAGRSSAPDPEKILQAIQQDSPAARWLLAGFIVVWLYGIVDAVLDKETVNTH</sequence>
<feature type="transmembrane region" description="Helical" evidence="1">
    <location>
        <begin position="81"/>
        <end position="99"/>
    </location>
</feature>
<keyword evidence="1" id="KW-0812">Transmembrane</keyword>
<dbReference type="AlphaFoldDB" id="A0A8J7M0L1"/>
<comment type="caution">
    <text evidence="2">The sequence shown here is derived from an EMBL/GenBank/DDBJ whole genome shotgun (WGS) entry which is preliminary data.</text>
</comment>
<proteinExistence type="predicted"/>
<feature type="transmembrane region" description="Helical" evidence="1">
    <location>
        <begin position="29"/>
        <end position="51"/>
    </location>
</feature>
<gene>
    <name evidence="2" type="ORF">JFN93_13635</name>
</gene>
<evidence type="ECO:0000256" key="1">
    <source>
        <dbReference type="SAM" id="Phobius"/>
    </source>
</evidence>
<evidence type="ECO:0000313" key="2">
    <source>
        <dbReference type="EMBL" id="MBJ6725757.1"/>
    </source>
</evidence>
<protein>
    <recommendedName>
        <fullName evidence="4">DUF5683 domain-containing protein</fullName>
    </recommendedName>
</protein>
<keyword evidence="1" id="KW-0472">Membrane</keyword>